<gene>
    <name evidence="1" type="ORF">EJ03DRAFT_61930</name>
</gene>
<reference evidence="1" key="1">
    <citation type="journal article" date="2020" name="Stud. Mycol.">
        <title>101 Dothideomycetes genomes: a test case for predicting lifestyles and emergence of pathogens.</title>
        <authorList>
            <person name="Haridas S."/>
            <person name="Albert R."/>
            <person name="Binder M."/>
            <person name="Bloem J."/>
            <person name="Labutti K."/>
            <person name="Salamov A."/>
            <person name="Andreopoulos B."/>
            <person name="Baker S."/>
            <person name="Barry K."/>
            <person name="Bills G."/>
            <person name="Bluhm B."/>
            <person name="Cannon C."/>
            <person name="Castanera R."/>
            <person name="Culley D."/>
            <person name="Daum C."/>
            <person name="Ezra D."/>
            <person name="Gonzalez J."/>
            <person name="Henrissat B."/>
            <person name="Kuo A."/>
            <person name="Liang C."/>
            <person name="Lipzen A."/>
            <person name="Lutzoni F."/>
            <person name="Magnuson J."/>
            <person name="Mondo S."/>
            <person name="Nolan M."/>
            <person name="Ohm R."/>
            <person name="Pangilinan J."/>
            <person name="Park H.-J."/>
            <person name="Ramirez L."/>
            <person name="Alfaro M."/>
            <person name="Sun H."/>
            <person name="Tritt A."/>
            <person name="Yoshinaga Y."/>
            <person name="Zwiers L.-H."/>
            <person name="Turgeon B."/>
            <person name="Goodwin S."/>
            <person name="Spatafora J."/>
            <person name="Crous P."/>
            <person name="Grigoriev I."/>
        </authorList>
    </citation>
    <scope>NUCLEOTIDE SEQUENCE</scope>
    <source>
        <strain evidence="1">CBS 116005</strain>
    </source>
</reference>
<accession>A0A6G1LCP8</accession>
<organism evidence="1 2">
    <name type="scientific">Teratosphaeria nubilosa</name>
    <dbReference type="NCBI Taxonomy" id="161662"/>
    <lineage>
        <taxon>Eukaryota</taxon>
        <taxon>Fungi</taxon>
        <taxon>Dikarya</taxon>
        <taxon>Ascomycota</taxon>
        <taxon>Pezizomycotina</taxon>
        <taxon>Dothideomycetes</taxon>
        <taxon>Dothideomycetidae</taxon>
        <taxon>Mycosphaerellales</taxon>
        <taxon>Teratosphaeriaceae</taxon>
        <taxon>Teratosphaeria</taxon>
    </lineage>
</organism>
<sequence>MQRWTLGSAWRLVKCFRSSIWLPTLYISLIGLHQVARASVHFVSSAFLPYLLMLSVDELDATSICCEGYGAHVCPRFLCDTCSCNCRLDLRSCCTWSVDELVLVHCCIPTMPTLLRPKLVSLALRRHDSFIHSGIGNKMAESTRLNRLLFLVPCPDAREVSCTQRASEKSEVVPADVIQSRDHKIMPCSAATVLYNLPLSQPILRTRHIYKETFACHTRNQN</sequence>
<proteinExistence type="predicted"/>
<dbReference type="EMBL" id="ML995824">
    <property type="protein sequence ID" value="KAF2770713.1"/>
    <property type="molecule type" value="Genomic_DNA"/>
</dbReference>
<protein>
    <submittedName>
        <fullName evidence="1">Uncharacterized protein</fullName>
    </submittedName>
</protein>
<evidence type="ECO:0000313" key="1">
    <source>
        <dbReference type="EMBL" id="KAF2770713.1"/>
    </source>
</evidence>
<evidence type="ECO:0000313" key="2">
    <source>
        <dbReference type="Proteomes" id="UP000799436"/>
    </source>
</evidence>
<keyword evidence="2" id="KW-1185">Reference proteome</keyword>
<dbReference type="Proteomes" id="UP000799436">
    <property type="component" value="Unassembled WGS sequence"/>
</dbReference>
<name>A0A6G1LCP8_9PEZI</name>
<dbReference type="AlphaFoldDB" id="A0A6G1LCP8"/>